<reference evidence="2" key="1">
    <citation type="submission" date="2022-05" db="EMBL/GenBank/DDBJ databases">
        <authorList>
            <person name="Jo J.-H."/>
            <person name="Im W.-T."/>
        </authorList>
    </citation>
    <scope>NUCLEOTIDE SEQUENCE</scope>
    <source>
        <strain evidence="2">RG327</strain>
    </source>
</reference>
<sequence length="94" mass="9945">MPVLLLTALLAIPASAASLPARDMPSYKPTPREPQGLCPKTAAQVAAERVKRGGSAKLHKLTDLPPANAYIAVFRHDSNGCEAPIVVKYGLGRQ</sequence>
<proteinExistence type="predicted"/>
<gene>
    <name evidence="2" type="ORF">LZ519_10730</name>
</gene>
<comment type="caution">
    <text evidence="2">The sequence shown here is derived from an EMBL/GenBank/DDBJ whole genome shotgun (WGS) entry which is preliminary data.</text>
</comment>
<dbReference type="EMBL" id="JAMGBC010000001">
    <property type="protein sequence ID" value="MCL6679784.1"/>
    <property type="molecule type" value="Genomic_DNA"/>
</dbReference>
<evidence type="ECO:0000256" key="1">
    <source>
        <dbReference type="SAM" id="SignalP"/>
    </source>
</evidence>
<evidence type="ECO:0000313" key="3">
    <source>
        <dbReference type="Proteomes" id="UP001165343"/>
    </source>
</evidence>
<protein>
    <submittedName>
        <fullName evidence="2">Uncharacterized protein</fullName>
    </submittedName>
</protein>
<keyword evidence="3" id="KW-1185">Reference proteome</keyword>
<dbReference type="RefSeq" id="WP_249868664.1">
    <property type="nucleotide sequence ID" value="NZ_JAMGBC010000001.1"/>
</dbReference>
<dbReference type="Proteomes" id="UP001165343">
    <property type="component" value="Unassembled WGS sequence"/>
</dbReference>
<feature type="chain" id="PRO_5046191263" evidence="1">
    <location>
        <begin position="17"/>
        <end position="94"/>
    </location>
</feature>
<organism evidence="2 3">
    <name type="scientific">Sphingomonas anseongensis</name>
    <dbReference type="NCBI Taxonomy" id="2908207"/>
    <lineage>
        <taxon>Bacteria</taxon>
        <taxon>Pseudomonadati</taxon>
        <taxon>Pseudomonadota</taxon>
        <taxon>Alphaproteobacteria</taxon>
        <taxon>Sphingomonadales</taxon>
        <taxon>Sphingomonadaceae</taxon>
        <taxon>Sphingomonas</taxon>
    </lineage>
</organism>
<keyword evidence="1" id="KW-0732">Signal</keyword>
<feature type="signal peptide" evidence="1">
    <location>
        <begin position="1"/>
        <end position="16"/>
    </location>
</feature>
<evidence type="ECO:0000313" key="2">
    <source>
        <dbReference type="EMBL" id="MCL6679784.1"/>
    </source>
</evidence>
<name>A0ABT0RHM8_9SPHN</name>
<accession>A0ABT0RHM8</accession>